<evidence type="ECO:0008006" key="5">
    <source>
        <dbReference type="Google" id="ProtNLM"/>
    </source>
</evidence>
<dbReference type="InterPro" id="IPR004629">
    <property type="entry name" value="WecG_TagA_CpsF"/>
</dbReference>
<evidence type="ECO:0000313" key="4">
    <source>
        <dbReference type="Proteomes" id="UP000178450"/>
    </source>
</evidence>
<dbReference type="Proteomes" id="UP000178450">
    <property type="component" value="Unassembled WGS sequence"/>
</dbReference>
<dbReference type="PANTHER" id="PTHR34136">
    <property type="match status" value="1"/>
</dbReference>
<name>A0A1F7KEI3_9BACT</name>
<sequence length="248" mass="28072">MQPIKLLNYSLNFVDFEDILERIKKGVLSKGEFCQIISLNPENLMIMTRQKEFEKLVLSSQTLIVDGVGIVLAARLLTGTSLRRLPGVELMDRLIAYAAQHSLRCLLIGGDANLAELTAKCYSRRYPELKIQGLQAIDDIKQPKDHEILRLKQIVRTSKPCLVFVAFGSPAQELWIQANQELFKGCLVVGVGGGFAMNSGLLPRAPKVMQRLGLEWLYRLIRQPWRLGRQLKLISFLILVIKAKFKRS</sequence>
<evidence type="ECO:0000256" key="1">
    <source>
        <dbReference type="ARBA" id="ARBA00022676"/>
    </source>
</evidence>
<dbReference type="Pfam" id="PF03808">
    <property type="entry name" value="Glyco_tran_WecG"/>
    <property type="match status" value="1"/>
</dbReference>
<reference evidence="3 4" key="1">
    <citation type="journal article" date="2016" name="Nat. Commun.">
        <title>Thousands of microbial genomes shed light on interconnected biogeochemical processes in an aquifer system.</title>
        <authorList>
            <person name="Anantharaman K."/>
            <person name="Brown C.T."/>
            <person name="Hug L.A."/>
            <person name="Sharon I."/>
            <person name="Castelle C.J."/>
            <person name="Probst A.J."/>
            <person name="Thomas B.C."/>
            <person name="Singh A."/>
            <person name="Wilkins M.J."/>
            <person name="Karaoz U."/>
            <person name="Brodie E.L."/>
            <person name="Williams K.H."/>
            <person name="Hubbard S.S."/>
            <person name="Banfield J.F."/>
        </authorList>
    </citation>
    <scope>NUCLEOTIDE SEQUENCE [LARGE SCALE GENOMIC DNA]</scope>
</reference>
<dbReference type="PANTHER" id="PTHR34136:SF1">
    <property type="entry name" value="UDP-N-ACETYL-D-MANNOSAMINURONIC ACID TRANSFERASE"/>
    <property type="match status" value="1"/>
</dbReference>
<dbReference type="AlphaFoldDB" id="A0A1F7KEI3"/>
<accession>A0A1F7KEI3</accession>
<gene>
    <name evidence="3" type="ORF">A2209_01370</name>
</gene>
<keyword evidence="2" id="KW-0808">Transferase</keyword>
<comment type="caution">
    <text evidence="3">The sequence shown here is derived from an EMBL/GenBank/DDBJ whole genome shotgun (WGS) entry which is preliminary data.</text>
</comment>
<dbReference type="GO" id="GO:0016758">
    <property type="term" value="F:hexosyltransferase activity"/>
    <property type="evidence" value="ECO:0007669"/>
    <property type="project" value="TreeGrafter"/>
</dbReference>
<dbReference type="CDD" id="cd06533">
    <property type="entry name" value="Glyco_transf_WecG_TagA"/>
    <property type="match status" value="1"/>
</dbReference>
<proteinExistence type="predicted"/>
<organism evidence="3 4">
    <name type="scientific">Candidatus Roizmanbacteria bacterium RIFOXYA1_FULL_41_12</name>
    <dbReference type="NCBI Taxonomy" id="1802082"/>
    <lineage>
        <taxon>Bacteria</taxon>
        <taxon>Candidatus Roizmaniibacteriota</taxon>
    </lineage>
</organism>
<keyword evidence="1" id="KW-0328">Glycosyltransferase</keyword>
<protein>
    <recommendedName>
        <fullName evidence="5">Glycosyltransferase</fullName>
    </recommendedName>
</protein>
<evidence type="ECO:0000256" key="2">
    <source>
        <dbReference type="ARBA" id="ARBA00022679"/>
    </source>
</evidence>
<dbReference type="NCBIfam" id="TIGR00696">
    <property type="entry name" value="wecG_tagA_cpsF"/>
    <property type="match status" value="1"/>
</dbReference>
<evidence type="ECO:0000313" key="3">
    <source>
        <dbReference type="EMBL" id="OGK66260.1"/>
    </source>
</evidence>
<dbReference type="EMBL" id="MGBG01000009">
    <property type="protein sequence ID" value="OGK66260.1"/>
    <property type="molecule type" value="Genomic_DNA"/>
</dbReference>